<evidence type="ECO:0000313" key="1">
    <source>
        <dbReference type="EMBL" id="KAJ9574047.1"/>
    </source>
</evidence>
<dbReference type="Proteomes" id="UP001233999">
    <property type="component" value="Unassembled WGS sequence"/>
</dbReference>
<comment type="caution">
    <text evidence="1">The sequence shown here is derived from an EMBL/GenBank/DDBJ whole genome shotgun (WGS) entry which is preliminary data.</text>
</comment>
<protein>
    <submittedName>
        <fullName evidence="1">Uncharacterized protein</fullName>
    </submittedName>
</protein>
<name>A0AAD8E2G7_DIPPU</name>
<accession>A0AAD8E2G7</accession>
<organism evidence="1 2">
    <name type="scientific">Diploptera punctata</name>
    <name type="common">Pacific beetle cockroach</name>
    <dbReference type="NCBI Taxonomy" id="6984"/>
    <lineage>
        <taxon>Eukaryota</taxon>
        <taxon>Metazoa</taxon>
        <taxon>Ecdysozoa</taxon>
        <taxon>Arthropoda</taxon>
        <taxon>Hexapoda</taxon>
        <taxon>Insecta</taxon>
        <taxon>Pterygota</taxon>
        <taxon>Neoptera</taxon>
        <taxon>Polyneoptera</taxon>
        <taxon>Dictyoptera</taxon>
        <taxon>Blattodea</taxon>
        <taxon>Blaberoidea</taxon>
        <taxon>Blaberidae</taxon>
        <taxon>Diplopterinae</taxon>
        <taxon>Diploptera</taxon>
    </lineage>
</organism>
<feature type="non-terminal residue" evidence="1">
    <location>
        <position position="1"/>
    </location>
</feature>
<reference evidence="1" key="1">
    <citation type="journal article" date="2023" name="IScience">
        <title>Live-bearing cockroach genome reveals convergent evolutionary mechanisms linked to viviparity in insects and beyond.</title>
        <authorList>
            <person name="Fouks B."/>
            <person name="Harrison M.C."/>
            <person name="Mikhailova A.A."/>
            <person name="Marchal E."/>
            <person name="English S."/>
            <person name="Carruthers M."/>
            <person name="Jennings E.C."/>
            <person name="Chiamaka E.L."/>
            <person name="Frigard R.A."/>
            <person name="Pippel M."/>
            <person name="Attardo G.M."/>
            <person name="Benoit J.B."/>
            <person name="Bornberg-Bauer E."/>
            <person name="Tobe S.S."/>
        </authorList>
    </citation>
    <scope>NUCLEOTIDE SEQUENCE</scope>
    <source>
        <strain evidence="1">Stay&amp;Tobe</strain>
    </source>
</reference>
<gene>
    <name evidence="1" type="ORF">L9F63_008573</name>
</gene>
<dbReference type="EMBL" id="JASPKZ010010657">
    <property type="protein sequence ID" value="KAJ9574047.1"/>
    <property type="molecule type" value="Genomic_DNA"/>
</dbReference>
<reference evidence="1" key="2">
    <citation type="submission" date="2023-05" db="EMBL/GenBank/DDBJ databases">
        <authorList>
            <person name="Fouks B."/>
        </authorList>
    </citation>
    <scope>NUCLEOTIDE SEQUENCE</scope>
    <source>
        <strain evidence="1">Stay&amp;Tobe</strain>
        <tissue evidence="1">Testes</tissue>
    </source>
</reference>
<keyword evidence="2" id="KW-1185">Reference proteome</keyword>
<feature type="non-terminal residue" evidence="1">
    <location>
        <position position="72"/>
    </location>
</feature>
<evidence type="ECO:0000313" key="2">
    <source>
        <dbReference type="Proteomes" id="UP001233999"/>
    </source>
</evidence>
<proteinExistence type="predicted"/>
<dbReference type="AlphaFoldDB" id="A0AAD8E2G7"/>
<sequence length="72" mass="7608">PLNSSLDGPPSYPYAGALPMKRKVKLANRLAASGADARVVASLSGLSSDTGFFVNSTKSKLFYRKFSAVEPT</sequence>